<dbReference type="AlphaFoldDB" id="A0A6H9YLQ1"/>
<dbReference type="Proteomes" id="UP000468735">
    <property type="component" value="Unassembled WGS sequence"/>
</dbReference>
<keyword evidence="2" id="KW-1185">Reference proteome</keyword>
<reference evidence="1 2" key="1">
    <citation type="submission" date="2019-09" db="EMBL/GenBank/DDBJ databases">
        <title>Actinomadura physcomitrii sp. nov., a novel actinomycete isolated from moss [Physcomitrium sphaericum (Ludw) Fuernr].</title>
        <authorList>
            <person name="Zhuang X."/>
            <person name="Liu C."/>
        </authorList>
    </citation>
    <scope>NUCLEOTIDE SEQUENCE [LARGE SCALE GENOMIC DNA]</scope>
    <source>
        <strain evidence="1 2">HMC1</strain>
    </source>
</reference>
<accession>A0A6H9YLQ1</accession>
<evidence type="ECO:0000313" key="1">
    <source>
        <dbReference type="EMBL" id="KAB2341284.1"/>
    </source>
</evidence>
<evidence type="ECO:0000313" key="2">
    <source>
        <dbReference type="Proteomes" id="UP000468735"/>
    </source>
</evidence>
<name>A0A6H9YLQ1_9ACTN</name>
<dbReference type="EMBL" id="WBMT01000026">
    <property type="protein sequence ID" value="KAB2341284.1"/>
    <property type="molecule type" value="Genomic_DNA"/>
</dbReference>
<dbReference type="RefSeq" id="WP_151568605.1">
    <property type="nucleotide sequence ID" value="NZ_WBMT01000026.1"/>
</dbReference>
<dbReference type="OrthoDB" id="3782348at2"/>
<protein>
    <submittedName>
        <fullName evidence="1">Uncharacterized protein</fullName>
    </submittedName>
</protein>
<organism evidence="1 2">
    <name type="scientific">Actinomadura rudentiformis</name>
    <dbReference type="NCBI Taxonomy" id="359158"/>
    <lineage>
        <taxon>Bacteria</taxon>
        <taxon>Bacillati</taxon>
        <taxon>Actinomycetota</taxon>
        <taxon>Actinomycetes</taxon>
        <taxon>Streptosporangiales</taxon>
        <taxon>Thermomonosporaceae</taxon>
        <taxon>Actinomadura</taxon>
    </lineage>
</organism>
<comment type="caution">
    <text evidence="1">The sequence shown here is derived from an EMBL/GenBank/DDBJ whole genome shotgun (WGS) entry which is preliminary data.</text>
</comment>
<sequence length="142" mass="14912">MTARTATLVGIWLAIAVLMVAVGLAAVQITVWVLTGSVVQPMSGEEIRQRLATEPALTPRPESSVAGTGEPRVFTSPGGRLLALCAGRDQAVLTDWSPAIGYRGYLVQDGPAPEASVVFGREDGTAVRAAVRCTRGFPRLLP</sequence>
<proteinExistence type="predicted"/>
<gene>
    <name evidence="1" type="ORF">F8566_41930</name>
</gene>